<dbReference type="GO" id="GO:0005829">
    <property type="term" value="C:cytosol"/>
    <property type="evidence" value="ECO:0007669"/>
    <property type="project" value="TreeGrafter"/>
</dbReference>
<dbReference type="Gene3D" id="3.30.2290.10">
    <property type="entry name" value="PmbA/TldD superfamily"/>
    <property type="match status" value="1"/>
</dbReference>
<proteinExistence type="inferred from homology"/>
<dbReference type="InterPro" id="IPR045569">
    <property type="entry name" value="Metalloprtase-TldD/E_C"/>
</dbReference>
<comment type="similarity">
    <text evidence="1">Belongs to the peptidase U62 family.</text>
</comment>
<organism evidence="5 6">
    <name type="scientific">Vallitalea guaymasensis</name>
    <dbReference type="NCBI Taxonomy" id="1185412"/>
    <lineage>
        <taxon>Bacteria</taxon>
        <taxon>Bacillati</taxon>
        <taxon>Bacillota</taxon>
        <taxon>Clostridia</taxon>
        <taxon>Lachnospirales</taxon>
        <taxon>Vallitaleaceae</taxon>
        <taxon>Vallitalea</taxon>
    </lineage>
</organism>
<dbReference type="Proteomes" id="UP000677305">
    <property type="component" value="Chromosome"/>
</dbReference>
<dbReference type="PANTHER" id="PTHR43421:SF1">
    <property type="entry name" value="METALLOPROTEASE PMBA"/>
    <property type="match status" value="1"/>
</dbReference>
<evidence type="ECO:0000313" key="6">
    <source>
        <dbReference type="Proteomes" id="UP000677305"/>
    </source>
</evidence>
<reference evidence="5 6" key="1">
    <citation type="submission" date="2020-07" db="EMBL/GenBank/DDBJ databases">
        <title>Vallitalea guaymasensis genome.</title>
        <authorList>
            <person name="Postec A."/>
        </authorList>
    </citation>
    <scope>NUCLEOTIDE SEQUENCE [LARGE SCALE GENOMIC DNA]</scope>
    <source>
        <strain evidence="5 6">Ra1766G1</strain>
    </source>
</reference>
<dbReference type="Pfam" id="PF19290">
    <property type="entry name" value="PmbA_TldD_2nd"/>
    <property type="match status" value="1"/>
</dbReference>
<dbReference type="InterPro" id="IPR047657">
    <property type="entry name" value="PmbA"/>
</dbReference>
<dbReference type="InterPro" id="IPR002510">
    <property type="entry name" value="Metalloprtase-TldD/E_N"/>
</dbReference>
<dbReference type="PANTHER" id="PTHR43421">
    <property type="entry name" value="METALLOPROTEASE PMBA"/>
    <property type="match status" value="1"/>
</dbReference>
<feature type="domain" description="Metalloprotease TldD/E N-terminal" evidence="2">
    <location>
        <begin position="23"/>
        <end position="86"/>
    </location>
</feature>
<feature type="domain" description="Metalloprotease TldD/E central" evidence="4">
    <location>
        <begin position="113"/>
        <end position="218"/>
    </location>
</feature>
<evidence type="ECO:0000259" key="4">
    <source>
        <dbReference type="Pfam" id="PF19290"/>
    </source>
</evidence>
<sequence length="450" mass="49978">MDNKKMIKMLFDKGKKAGFEEMEVYIYNKKGLSLKVFKGDVDTFENSVEEGLSFRGLYNNKMGYSYTEKLDESCIDMLIEEAMENAKIIDNDDVDIIFEGSKEYKNVTTYNRDSEKISTEQKIDYLIQLENEIFKKDNRVVAMPYNILEETTNSTIISNTKGLNLEYKSNRVETYAFIDVKEDGDVKAAYRYKVADDLNKIDGKSIAAEIVDEAISMLGATQIKSGKYPIILRADVSAQILRAFAPIFSADNVHKDLSLLKGKIGEKIANPAITIVDDPFMKGGAYTKPFDAEGVASKYKKLVSNGILKTYFHNLKTATKDGVESTGNAYKAAYNSIIDIAPTNMYIEIGKKSLDELIGSVEEGLLIIDVQGLHSGLSTISGDFSVSAYGYEIKQGKIARPVNQITISGNYIEMMKNIEDIGNDLEFVMPSRGYVGSPSLKISSLSVAGE</sequence>
<name>A0A8J8M822_9FIRM</name>
<dbReference type="GO" id="GO:0006508">
    <property type="term" value="P:proteolysis"/>
    <property type="evidence" value="ECO:0007669"/>
    <property type="project" value="InterPro"/>
</dbReference>
<evidence type="ECO:0000259" key="2">
    <source>
        <dbReference type="Pfam" id="PF01523"/>
    </source>
</evidence>
<dbReference type="Pfam" id="PF01523">
    <property type="entry name" value="PmbA_TldD_1st"/>
    <property type="match status" value="1"/>
</dbReference>
<dbReference type="KEGG" id="vgu:HYG85_02475"/>
<dbReference type="EMBL" id="CP058561">
    <property type="protein sequence ID" value="QUH27840.1"/>
    <property type="molecule type" value="Genomic_DNA"/>
</dbReference>
<feature type="domain" description="Metalloprotease TldD/E C-terminal" evidence="3">
    <location>
        <begin position="225"/>
        <end position="449"/>
    </location>
</feature>
<evidence type="ECO:0000256" key="1">
    <source>
        <dbReference type="ARBA" id="ARBA00005836"/>
    </source>
</evidence>
<dbReference type="GO" id="GO:0008237">
    <property type="term" value="F:metallopeptidase activity"/>
    <property type="evidence" value="ECO:0007669"/>
    <property type="project" value="InterPro"/>
</dbReference>
<dbReference type="InterPro" id="IPR035068">
    <property type="entry name" value="TldD/PmbA_N"/>
</dbReference>
<dbReference type="AlphaFoldDB" id="A0A8J8M822"/>
<evidence type="ECO:0000313" key="5">
    <source>
        <dbReference type="EMBL" id="QUH27840.1"/>
    </source>
</evidence>
<gene>
    <name evidence="5" type="ORF">HYG85_02475</name>
</gene>
<keyword evidence="6" id="KW-1185">Reference proteome</keyword>
<dbReference type="SUPFAM" id="SSF111283">
    <property type="entry name" value="Putative modulator of DNA gyrase, PmbA/TldD"/>
    <property type="match status" value="1"/>
</dbReference>
<accession>A0A8J8M822</accession>
<dbReference type="Pfam" id="PF19289">
    <property type="entry name" value="PmbA_TldD_3rd"/>
    <property type="match status" value="1"/>
</dbReference>
<protein>
    <submittedName>
        <fullName evidence="5">TldD/PmbA family protein</fullName>
    </submittedName>
</protein>
<evidence type="ECO:0000259" key="3">
    <source>
        <dbReference type="Pfam" id="PF19289"/>
    </source>
</evidence>
<dbReference type="InterPro" id="IPR036059">
    <property type="entry name" value="TldD/PmbA_sf"/>
</dbReference>
<dbReference type="RefSeq" id="WP_212692141.1">
    <property type="nucleotide sequence ID" value="NZ_CP058561.1"/>
</dbReference>
<dbReference type="InterPro" id="IPR045570">
    <property type="entry name" value="Metalloprtase-TldD/E_cen_dom"/>
</dbReference>